<keyword evidence="6" id="KW-0539">Nucleus</keyword>
<evidence type="ECO:0000259" key="8">
    <source>
        <dbReference type="PROSITE" id="PS50090"/>
    </source>
</evidence>
<dbReference type="Pfam" id="PF00249">
    <property type="entry name" value="Myb_DNA-binding"/>
    <property type="match status" value="2"/>
</dbReference>
<dbReference type="InterPro" id="IPR044676">
    <property type="entry name" value="EOBI/EOBII-like_plant"/>
</dbReference>
<accession>A0AAV5HYT2</accession>
<gene>
    <name evidence="10" type="ORF">SLEP1_g4314</name>
</gene>
<keyword evidence="11" id="KW-1185">Reference proteome</keyword>
<dbReference type="PROSITE" id="PS51294">
    <property type="entry name" value="HTH_MYB"/>
    <property type="match status" value="2"/>
</dbReference>
<dbReference type="SUPFAM" id="SSF46689">
    <property type="entry name" value="Homeodomain-like"/>
    <property type="match status" value="1"/>
</dbReference>
<feature type="region of interest" description="Disordered" evidence="7">
    <location>
        <begin position="157"/>
        <end position="177"/>
    </location>
</feature>
<dbReference type="InterPro" id="IPR009057">
    <property type="entry name" value="Homeodomain-like_sf"/>
</dbReference>
<feature type="domain" description="HTH myb-type" evidence="9">
    <location>
        <begin position="72"/>
        <end position="126"/>
    </location>
</feature>
<dbReference type="AlphaFoldDB" id="A0AAV5HYT2"/>
<dbReference type="EMBL" id="BPVZ01000004">
    <property type="protein sequence ID" value="GKU90309.1"/>
    <property type="molecule type" value="Genomic_DNA"/>
</dbReference>
<sequence>MTAASMDGFNKSMCPAEDDSELRRGPWTLEEDTMLIHYIARHGEGRWNMLAKCAGLKRTGKSCRLRWLNYLKPDIKRGNLTPQEQLLILELHSKWGNRWSRIAQQLPGRTDNEIKNYWRTRVQKQARQLNIESNSKNFLDTLRYFWMPTLLQKVEQNSSSSSSASSSAPQSSGPPKFECYTVPSVSPASSSLENSNQLIENSSLVTSHQSIINYPTDFINISDTVVPQHMTSPNVFVNTNTVCNNQVLLNDSYNMDMEGLVSIGSTSYDSSLSEYQMVDDNWGCNDMSDTLWNNMDDIWQLREIGG</sequence>
<dbReference type="PROSITE" id="PS50090">
    <property type="entry name" value="MYB_LIKE"/>
    <property type="match status" value="2"/>
</dbReference>
<evidence type="ECO:0000259" key="9">
    <source>
        <dbReference type="PROSITE" id="PS51294"/>
    </source>
</evidence>
<dbReference type="Proteomes" id="UP001054252">
    <property type="component" value="Unassembled WGS sequence"/>
</dbReference>
<feature type="domain" description="Myb-like" evidence="8">
    <location>
        <begin position="19"/>
        <end position="71"/>
    </location>
</feature>
<evidence type="ECO:0000256" key="7">
    <source>
        <dbReference type="SAM" id="MobiDB-lite"/>
    </source>
</evidence>
<feature type="domain" description="Myb-like" evidence="8">
    <location>
        <begin position="72"/>
        <end position="122"/>
    </location>
</feature>
<dbReference type="FunFam" id="1.10.10.60:FF:000107">
    <property type="entry name" value="MYB transcription factor"/>
    <property type="match status" value="1"/>
</dbReference>
<organism evidence="10 11">
    <name type="scientific">Rubroshorea leprosula</name>
    <dbReference type="NCBI Taxonomy" id="152421"/>
    <lineage>
        <taxon>Eukaryota</taxon>
        <taxon>Viridiplantae</taxon>
        <taxon>Streptophyta</taxon>
        <taxon>Embryophyta</taxon>
        <taxon>Tracheophyta</taxon>
        <taxon>Spermatophyta</taxon>
        <taxon>Magnoliopsida</taxon>
        <taxon>eudicotyledons</taxon>
        <taxon>Gunneridae</taxon>
        <taxon>Pentapetalae</taxon>
        <taxon>rosids</taxon>
        <taxon>malvids</taxon>
        <taxon>Malvales</taxon>
        <taxon>Dipterocarpaceae</taxon>
        <taxon>Rubroshorea</taxon>
    </lineage>
</organism>
<evidence type="ECO:0000256" key="5">
    <source>
        <dbReference type="ARBA" id="ARBA00023163"/>
    </source>
</evidence>
<proteinExistence type="predicted"/>
<dbReference type="GO" id="GO:0043565">
    <property type="term" value="F:sequence-specific DNA binding"/>
    <property type="evidence" value="ECO:0007669"/>
    <property type="project" value="InterPro"/>
</dbReference>
<evidence type="ECO:0000256" key="2">
    <source>
        <dbReference type="ARBA" id="ARBA00022737"/>
    </source>
</evidence>
<comment type="caution">
    <text evidence="10">The sequence shown here is derived from an EMBL/GenBank/DDBJ whole genome shotgun (WGS) entry which is preliminary data.</text>
</comment>
<dbReference type="GO" id="GO:0003700">
    <property type="term" value="F:DNA-binding transcription factor activity"/>
    <property type="evidence" value="ECO:0007669"/>
    <property type="project" value="InterPro"/>
</dbReference>
<reference evidence="10 11" key="1">
    <citation type="journal article" date="2021" name="Commun. Biol.">
        <title>The genome of Shorea leprosula (Dipterocarpaceae) highlights the ecological relevance of drought in aseasonal tropical rainforests.</title>
        <authorList>
            <person name="Ng K.K.S."/>
            <person name="Kobayashi M.J."/>
            <person name="Fawcett J.A."/>
            <person name="Hatakeyama M."/>
            <person name="Paape T."/>
            <person name="Ng C.H."/>
            <person name="Ang C.C."/>
            <person name="Tnah L.H."/>
            <person name="Lee C.T."/>
            <person name="Nishiyama T."/>
            <person name="Sese J."/>
            <person name="O'Brien M.J."/>
            <person name="Copetti D."/>
            <person name="Mohd Noor M.I."/>
            <person name="Ong R.C."/>
            <person name="Putra M."/>
            <person name="Sireger I.Z."/>
            <person name="Indrioko S."/>
            <person name="Kosugi Y."/>
            <person name="Izuno A."/>
            <person name="Isagi Y."/>
            <person name="Lee S.L."/>
            <person name="Shimizu K.K."/>
        </authorList>
    </citation>
    <scope>NUCLEOTIDE SEQUENCE [LARGE SCALE GENOMIC DNA]</scope>
    <source>
        <strain evidence="10">214</strain>
    </source>
</reference>
<evidence type="ECO:0000256" key="1">
    <source>
        <dbReference type="ARBA" id="ARBA00004123"/>
    </source>
</evidence>
<dbReference type="InterPro" id="IPR001005">
    <property type="entry name" value="SANT/Myb"/>
</dbReference>
<dbReference type="FunFam" id="1.10.10.60:FF:000011">
    <property type="entry name" value="Myb transcription factor"/>
    <property type="match status" value="1"/>
</dbReference>
<dbReference type="InterPro" id="IPR017930">
    <property type="entry name" value="Myb_dom"/>
</dbReference>
<evidence type="ECO:0000313" key="11">
    <source>
        <dbReference type="Proteomes" id="UP001054252"/>
    </source>
</evidence>
<evidence type="ECO:0000256" key="6">
    <source>
        <dbReference type="ARBA" id="ARBA00023242"/>
    </source>
</evidence>
<dbReference type="PANTHER" id="PTHR45675:SF30">
    <property type="entry name" value="TRANSCRIPTION FACTOR MYB62"/>
    <property type="match status" value="1"/>
</dbReference>
<keyword evidence="3" id="KW-0805">Transcription regulation</keyword>
<feature type="compositionally biased region" description="Low complexity" evidence="7">
    <location>
        <begin position="158"/>
        <end position="171"/>
    </location>
</feature>
<dbReference type="InterPro" id="IPR001345">
    <property type="entry name" value="PG/BPGM_mutase_AS"/>
</dbReference>
<evidence type="ECO:0000256" key="3">
    <source>
        <dbReference type="ARBA" id="ARBA00023015"/>
    </source>
</evidence>
<protein>
    <submittedName>
        <fullName evidence="10">Uncharacterized protein</fullName>
    </submittedName>
</protein>
<evidence type="ECO:0000256" key="4">
    <source>
        <dbReference type="ARBA" id="ARBA00023125"/>
    </source>
</evidence>
<dbReference type="CDD" id="cd00167">
    <property type="entry name" value="SANT"/>
    <property type="match status" value="2"/>
</dbReference>
<dbReference type="Gene3D" id="1.10.10.60">
    <property type="entry name" value="Homeodomain-like"/>
    <property type="match status" value="2"/>
</dbReference>
<feature type="domain" description="HTH myb-type" evidence="9">
    <location>
        <begin position="19"/>
        <end position="71"/>
    </location>
</feature>
<keyword evidence="5" id="KW-0804">Transcription</keyword>
<dbReference type="GO" id="GO:0003824">
    <property type="term" value="F:catalytic activity"/>
    <property type="evidence" value="ECO:0007669"/>
    <property type="project" value="InterPro"/>
</dbReference>
<dbReference type="GO" id="GO:0005634">
    <property type="term" value="C:nucleus"/>
    <property type="evidence" value="ECO:0007669"/>
    <property type="project" value="UniProtKB-SubCell"/>
</dbReference>
<keyword evidence="2" id="KW-0677">Repeat</keyword>
<dbReference type="PANTHER" id="PTHR45675">
    <property type="entry name" value="MYB TRANSCRIPTION FACTOR-RELATED-RELATED"/>
    <property type="match status" value="1"/>
</dbReference>
<evidence type="ECO:0000313" key="10">
    <source>
        <dbReference type="EMBL" id="GKU90309.1"/>
    </source>
</evidence>
<dbReference type="SMART" id="SM00717">
    <property type="entry name" value="SANT"/>
    <property type="match status" value="2"/>
</dbReference>
<keyword evidence="4" id="KW-0238">DNA-binding</keyword>
<name>A0AAV5HYT2_9ROSI</name>
<dbReference type="PROSITE" id="PS00175">
    <property type="entry name" value="PG_MUTASE"/>
    <property type="match status" value="1"/>
</dbReference>
<comment type="subcellular location">
    <subcellularLocation>
        <location evidence="1">Nucleus</location>
    </subcellularLocation>
</comment>